<protein>
    <submittedName>
        <fullName evidence="2">Uncharacterized protein</fullName>
    </submittedName>
</protein>
<gene>
    <name evidence="2" type="ORF">Adt_20880</name>
</gene>
<organism evidence="2 3">
    <name type="scientific">Abeliophyllum distichum</name>
    <dbReference type="NCBI Taxonomy" id="126358"/>
    <lineage>
        <taxon>Eukaryota</taxon>
        <taxon>Viridiplantae</taxon>
        <taxon>Streptophyta</taxon>
        <taxon>Embryophyta</taxon>
        <taxon>Tracheophyta</taxon>
        <taxon>Spermatophyta</taxon>
        <taxon>Magnoliopsida</taxon>
        <taxon>eudicotyledons</taxon>
        <taxon>Gunneridae</taxon>
        <taxon>Pentapetalae</taxon>
        <taxon>asterids</taxon>
        <taxon>lamiids</taxon>
        <taxon>Lamiales</taxon>
        <taxon>Oleaceae</taxon>
        <taxon>Forsythieae</taxon>
        <taxon>Abeliophyllum</taxon>
    </lineage>
</organism>
<dbReference type="EMBL" id="JBFOLK010000006">
    <property type="protein sequence ID" value="KAL2505259.1"/>
    <property type="molecule type" value="Genomic_DNA"/>
</dbReference>
<name>A0ABD1SXV0_9LAMI</name>
<proteinExistence type="predicted"/>
<sequence>MATTIVHSTNARGHDISKGKGIFKVPDNYQNLGMRVDVKPSMLTIKAQHAASVTPVLQRSPRLKIFQNGAASSSHTTHPNNAQHSLSRAYQGGDLDANDDGHSCFQNIKSYQSNVH</sequence>
<keyword evidence="3" id="KW-1185">Reference proteome</keyword>
<evidence type="ECO:0000256" key="1">
    <source>
        <dbReference type="SAM" id="MobiDB-lite"/>
    </source>
</evidence>
<feature type="region of interest" description="Disordered" evidence="1">
    <location>
        <begin position="67"/>
        <end position="96"/>
    </location>
</feature>
<accession>A0ABD1SXV0</accession>
<dbReference type="Proteomes" id="UP001604336">
    <property type="component" value="Unassembled WGS sequence"/>
</dbReference>
<evidence type="ECO:0000313" key="3">
    <source>
        <dbReference type="Proteomes" id="UP001604336"/>
    </source>
</evidence>
<comment type="caution">
    <text evidence="2">The sequence shown here is derived from an EMBL/GenBank/DDBJ whole genome shotgun (WGS) entry which is preliminary data.</text>
</comment>
<evidence type="ECO:0000313" key="2">
    <source>
        <dbReference type="EMBL" id="KAL2505259.1"/>
    </source>
</evidence>
<reference evidence="3" key="1">
    <citation type="submission" date="2024-07" db="EMBL/GenBank/DDBJ databases">
        <title>Two chromosome-level genome assemblies of Korean endemic species Abeliophyllum distichum and Forsythia ovata (Oleaceae).</title>
        <authorList>
            <person name="Jang H."/>
        </authorList>
    </citation>
    <scope>NUCLEOTIDE SEQUENCE [LARGE SCALE GENOMIC DNA]</scope>
</reference>
<feature type="compositionally biased region" description="Polar residues" evidence="1">
    <location>
        <begin position="69"/>
        <end position="88"/>
    </location>
</feature>
<dbReference type="AlphaFoldDB" id="A0ABD1SXV0"/>